<dbReference type="Proteomes" id="UP001172457">
    <property type="component" value="Chromosome 3"/>
</dbReference>
<dbReference type="InterPro" id="IPR013103">
    <property type="entry name" value="RVT_2"/>
</dbReference>
<protein>
    <recommendedName>
        <fullName evidence="1">Integrase catalytic domain-containing protein</fullName>
    </recommendedName>
</protein>
<dbReference type="PANTHER" id="PTHR11439">
    <property type="entry name" value="GAG-POL-RELATED RETROTRANSPOSON"/>
    <property type="match status" value="1"/>
</dbReference>
<comment type="caution">
    <text evidence="2">The sequence shown here is derived from an EMBL/GenBank/DDBJ whole genome shotgun (WGS) entry which is preliminary data.</text>
</comment>
<organism evidence="2 3">
    <name type="scientific">Centaurea solstitialis</name>
    <name type="common">yellow star-thistle</name>
    <dbReference type="NCBI Taxonomy" id="347529"/>
    <lineage>
        <taxon>Eukaryota</taxon>
        <taxon>Viridiplantae</taxon>
        <taxon>Streptophyta</taxon>
        <taxon>Embryophyta</taxon>
        <taxon>Tracheophyta</taxon>
        <taxon>Spermatophyta</taxon>
        <taxon>Magnoliopsida</taxon>
        <taxon>eudicotyledons</taxon>
        <taxon>Gunneridae</taxon>
        <taxon>Pentapetalae</taxon>
        <taxon>asterids</taxon>
        <taxon>campanulids</taxon>
        <taxon>Asterales</taxon>
        <taxon>Asteraceae</taxon>
        <taxon>Carduoideae</taxon>
        <taxon>Cardueae</taxon>
        <taxon>Centaureinae</taxon>
        <taxon>Centaurea</taxon>
    </lineage>
</organism>
<dbReference type="EMBL" id="JARYMX010000003">
    <property type="protein sequence ID" value="KAJ9557222.1"/>
    <property type="molecule type" value="Genomic_DNA"/>
</dbReference>
<gene>
    <name evidence="2" type="ORF">OSB04_011836</name>
</gene>
<evidence type="ECO:0000259" key="1">
    <source>
        <dbReference type="PROSITE" id="PS50994"/>
    </source>
</evidence>
<dbReference type="GO" id="GO:0015074">
    <property type="term" value="P:DNA integration"/>
    <property type="evidence" value="ECO:0007669"/>
    <property type="project" value="InterPro"/>
</dbReference>
<sequence>MDPHFFQSVGIIHETTAPYTPQQNGVAERKNRVLKEMVNSMLSYSGLSKGFWGEAMLTACYVLNRVPNKRNKTTPYELWFKRTPDLNYFRIWGCRAVVKLTEPKRSTLGREVLIAFSSDMHNTPRLIDPNESVSVNTVIESRDAIFDEERFSSIPRPKDLISNVDEGISDPEPLVVRKSKRGRIAKTFGSEFQLYLVEGSRDEVELQYSYCYSIEEDPKSFKEAMESRDAAFWKEAIDDELSSILENNTWVLSDLPPGSKPLGCKWIFKRKMKVDGTIDKFKARLVIQGFRQKPGIDYFDTYAPVARISTIRLLIAMAAIHNLVIHQMDVKTAFLNGELEEEVYMNQPEGFLMPGNEHKVCKLVKSLYGLKQAPKQWHQKFDKVILSNGFKLNQSDKCVYSRFDTSGSGVIICLYVDDMLIFGTDQLQVDETKSLLSSKFAMKDLGEADVILGIRIQRVNKGIVLTQSHYVEKILKKFNYSDCSPVSTPMDPSVKLMPNKGMAVSQLEYSQAVGCLMYAMTSTRPDIAYAVGRLSRYTSNPSTQHWQAIQRVFKYLKGTMDYGYPSVLEGYSDASWITHVEEDHSSTTGWVFLLGGGAISWASKKQTCITNSTMESEFVALAAAGKEAEWLRNLIYEIPLWSKPIAPISIHCDSAATLAKAYSQVYNGKSRHLGVRHSMIRDLIMNGVISVEFVKSQQNLADHLTKSLARDLVHKSVIGMGLRLPMEIKLCYLDEQGGAECTLV</sequence>
<dbReference type="InterPro" id="IPR036397">
    <property type="entry name" value="RNaseH_sf"/>
</dbReference>
<dbReference type="Gene3D" id="3.30.420.10">
    <property type="entry name" value="Ribonuclease H-like superfamily/Ribonuclease H"/>
    <property type="match status" value="1"/>
</dbReference>
<reference evidence="2" key="1">
    <citation type="submission" date="2023-03" db="EMBL/GenBank/DDBJ databases">
        <title>Chromosome-scale reference genome and RAD-based genetic map of yellow starthistle (Centaurea solstitialis) reveal putative structural variation and QTLs associated with invader traits.</title>
        <authorList>
            <person name="Reatini B."/>
            <person name="Cang F.A."/>
            <person name="Jiang Q."/>
            <person name="Mckibben M.T.W."/>
            <person name="Barker M.S."/>
            <person name="Rieseberg L.H."/>
            <person name="Dlugosch K.M."/>
        </authorList>
    </citation>
    <scope>NUCLEOTIDE SEQUENCE</scope>
    <source>
        <strain evidence="2">CAN-66</strain>
        <tissue evidence="2">Leaf</tissue>
    </source>
</reference>
<name>A0AA38WE21_9ASTR</name>
<accession>A0AA38WE21</accession>
<dbReference type="GO" id="GO:0003676">
    <property type="term" value="F:nucleic acid binding"/>
    <property type="evidence" value="ECO:0007669"/>
    <property type="project" value="InterPro"/>
</dbReference>
<dbReference type="InterPro" id="IPR043502">
    <property type="entry name" value="DNA/RNA_pol_sf"/>
</dbReference>
<proteinExistence type="predicted"/>
<evidence type="ECO:0000313" key="2">
    <source>
        <dbReference type="EMBL" id="KAJ9557222.1"/>
    </source>
</evidence>
<evidence type="ECO:0000313" key="3">
    <source>
        <dbReference type="Proteomes" id="UP001172457"/>
    </source>
</evidence>
<dbReference type="PANTHER" id="PTHR11439:SF521">
    <property type="entry name" value="RNA-DIRECTED DNA POLYMERASE"/>
    <property type="match status" value="1"/>
</dbReference>
<dbReference type="PROSITE" id="PS50994">
    <property type="entry name" value="INTEGRASE"/>
    <property type="match status" value="1"/>
</dbReference>
<dbReference type="SUPFAM" id="SSF53098">
    <property type="entry name" value="Ribonuclease H-like"/>
    <property type="match status" value="1"/>
</dbReference>
<keyword evidence="3" id="KW-1185">Reference proteome</keyword>
<dbReference type="Pfam" id="PF07727">
    <property type="entry name" value="RVT_2"/>
    <property type="match status" value="1"/>
</dbReference>
<feature type="domain" description="Integrase catalytic" evidence="1">
    <location>
        <begin position="1"/>
        <end position="83"/>
    </location>
</feature>
<dbReference type="InterPro" id="IPR012337">
    <property type="entry name" value="RNaseH-like_sf"/>
</dbReference>
<dbReference type="CDD" id="cd09272">
    <property type="entry name" value="RNase_HI_RT_Ty1"/>
    <property type="match status" value="1"/>
</dbReference>
<dbReference type="InterPro" id="IPR001584">
    <property type="entry name" value="Integrase_cat-core"/>
</dbReference>
<dbReference type="SUPFAM" id="SSF56672">
    <property type="entry name" value="DNA/RNA polymerases"/>
    <property type="match status" value="1"/>
</dbReference>
<dbReference type="AlphaFoldDB" id="A0AA38WE21"/>